<dbReference type="Gene3D" id="2.30.30.140">
    <property type="match status" value="1"/>
</dbReference>
<feature type="region of interest" description="Disordered" evidence="1">
    <location>
        <begin position="1496"/>
        <end position="1538"/>
    </location>
</feature>
<feature type="compositionally biased region" description="Low complexity" evidence="1">
    <location>
        <begin position="1640"/>
        <end position="1658"/>
    </location>
</feature>
<evidence type="ECO:0000313" key="3">
    <source>
        <dbReference type="EMBL" id="GMJ11941.1"/>
    </source>
</evidence>
<protein>
    <recommendedName>
        <fullName evidence="2">PWWP domain-containing protein</fullName>
    </recommendedName>
</protein>
<feature type="region of interest" description="Disordered" evidence="1">
    <location>
        <begin position="89"/>
        <end position="178"/>
    </location>
</feature>
<dbReference type="InterPro" id="IPR053063">
    <property type="entry name" value="PWWP_domain_containing_PDP"/>
</dbReference>
<feature type="compositionally biased region" description="Low complexity" evidence="1">
    <location>
        <begin position="1403"/>
        <end position="1418"/>
    </location>
</feature>
<sequence>MDEAKEKDGSVSVATESSLTGETVVEPMDCEGQIPMEEGREEGPSNGDDIMVEVLGSHVYVDGICTTDGGDGGMIGTCLNDEAVHGHGDSGEVGMEGNLQNLGSEGDKPGDLGSRSEVSGGEAEADNGVTGAGAETGETMEHTNGTGGGGDANQTLEEQKVGDSDGNDLSHGKQKAVECSSVASKDSTVQTKVVEEAALTTGGDNLNTLDGSCEIMSDTKKEAADVGVDANSLDVRTQSTAENVTHSDGKDVVYSCQSTESVVESGLDEKVNANMETDKQGAESEQRHMEVDIPYHSYENHAGNDRSLKAVTISDGAEEVDLSLGDAMDVEKQVSGLKNVGFDTDKDVKVEEKSVEIETSGAGSENHEASKADNIVSTQLHSSHSLGNEDPLAENAASKDDSWVAQDMNFEEQVTSDEHDDLDQLQEMEVEEHDFDPEQPAYFDEKSVKRMSLRSASAIKVHQASYQLPPEDEGELSVSDLVWGKVRSHPWWPGQIFDPSDASEKAVKYHKKDTYLVAYFGDRTFAWNEASVLKAFRPNFSQIEKQSNSESFQNAVDCALEEVSRRTELGFACSCIPQDVCDSIKFQKVENAGVRQESSIRDVVDKSFSASSFEPDKLVDYMKALAESPAAGGDRLDLVIAKAQLLAFYRLKGYHQLPEFQSCGDLSENETNTSHSKEKMHFGEVIEHNTPMGGEQISSGQETSKTKRSYYLKRKHNLKDGLYPNKKERSMIELMGETFDSPDAENGSDGMANKLPSSAFGKKRKAVGSFEDSMQDGRKTISLAKVSQTPPPHSPKPSFKIGECIRRAASQMTGSPSILKSSGDRLSKLDGGSENPAADGIDVPIENFEDALQKMMSFMANYSSLEELLSQLHEAACDPMKSSFSLIASFFSNFRDSIVVDQHSGDKVGDKRKKSPNSIFGSPETFEFDDMNDTYWTDRIVQNGSEEQPSHGNGRGQYQIVPVELEKPLQKGRKSRKRYSDGNQDLTTQKPPGYVDERAPAELVMNFTEINSIPSETKLNKMFRHFGPLKESETEVDRETSRARVVFRRSSDAEVAYNSSGKFNIFGPVAVNYQLNYTISESFKASLYAPTLAEENPLMSSSLCGDHALVTSTLGEETSHFPPSLGEEASFMVSTLGEETFHEELHSSFGEGSLAIPTTMCNQTSGIATSMYEETLPNATSMYEETLPIATSMYEGTMDVATTIGDQTFMVATTVGEQFSTVVTTSSEQTTTVVSRFEEAYPFSTTLSKETSTITTNLGVETSTVNVSLGEENSGFVTGGQEASIIPTMIGEETPANPVTLAEEIPNIPRTSGEETPAISLAEEIPSIPTTLGEETPAIPLAEEAPAIPRTLGEETPAIPLAEEAPAIPRTSGEETPAISLAEEAANIPLAEETPNIPRTLGEEIPAIPPAEETPGIPRTLGEETPAIPLAEETRSISRTLGEETPAIPLAEETPRVPRTLSEGTPAISLAEETPSIPRTSGEETPVIPETFNEETRAIPPTSSGETPTTPCSSKETPTLPPTFNEETSTIPLGKEPQTTPLTMVEETVTIPATLGKDTATVPATLHEETPAVPTTLAEENPTTTIFGEETRTNPTNLGDETPTSPATLGEESLTSPTTLAEETSTIPTTLGMEASTVLTTNAEETSTVSTTTEMEMSPPEVTGSKEHSA</sequence>
<dbReference type="SUPFAM" id="SSF63748">
    <property type="entry name" value="Tudor/PWWP/MBT"/>
    <property type="match status" value="1"/>
</dbReference>
<name>A0A9W7JCA7_HIBTR</name>
<gene>
    <name evidence="3" type="ORF">HRI_004863300</name>
</gene>
<feature type="region of interest" description="Disordered" evidence="1">
    <location>
        <begin position="379"/>
        <end position="399"/>
    </location>
</feature>
<organism evidence="3 4">
    <name type="scientific">Hibiscus trionum</name>
    <name type="common">Flower of an hour</name>
    <dbReference type="NCBI Taxonomy" id="183268"/>
    <lineage>
        <taxon>Eukaryota</taxon>
        <taxon>Viridiplantae</taxon>
        <taxon>Streptophyta</taxon>
        <taxon>Embryophyta</taxon>
        <taxon>Tracheophyta</taxon>
        <taxon>Spermatophyta</taxon>
        <taxon>Magnoliopsida</taxon>
        <taxon>eudicotyledons</taxon>
        <taxon>Gunneridae</taxon>
        <taxon>Pentapetalae</taxon>
        <taxon>rosids</taxon>
        <taxon>malvids</taxon>
        <taxon>Malvales</taxon>
        <taxon>Malvaceae</taxon>
        <taxon>Malvoideae</taxon>
        <taxon>Hibiscus</taxon>
    </lineage>
</organism>
<feature type="region of interest" description="Disordered" evidence="1">
    <location>
        <begin position="905"/>
        <end position="924"/>
    </location>
</feature>
<comment type="caution">
    <text evidence="3">The sequence shown here is derived from an EMBL/GenBank/DDBJ whole genome shotgun (WGS) entry which is preliminary data.</text>
</comment>
<feature type="domain" description="PWWP" evidence="2">
    <location>
        <begin position="478"/>
        <end position="527"/>
    </location>
</feature>
<dbReference type="InterPro" id="IPR000313">
    <property type="entry name" value="PWWP_dom"/>
</dbReference>
<proteinExistence type="predicted"/>
<dbReference type="SMART" id="SM00293">
    <property type="entry name" value="PWWP"/>
    <property type="match status" value="1"/>
</dbReference>
<feature type="region of interest" description="Disordered" evidence="1">
    <location>
        <begin position="944"/>
        <end position="994"/>
    </location>
</feature>
<dbReference type="EMBL" id="BSYR01000061">
    <property type="protein sequence ID" value="GMJ11941.1"/>
    <property type="molecule type" value="Genomic_DNA"/>
</dbReference>
<dbReference type="PANTHER" id="PTHR42851">
    <property type="entry name" value="ALDOLASE-RELATED"/>
    <property type="match status" value="1"/>
</dbReference>
<feature type="compositionally biased region" description="Polar residues" evidence="1">
    <location>
        <begin position="1593"/>
        <end position="1629"/>
    </location>
</feature>
<dbReference type="PANTHER" id="PTHR42851:SF4">
    <property type="entry name" value="PWWP DOMAIN-CONTAINING PROTEIN"/>
    <property type="match status" value="1"/>
</dbReference>
<feature type="compositionally biased region" description="Polar residues" evidence="1">
    <location>
        <begin position="12"/>
        <end position="21"/>
    </location>
</feature>
<feature type="compositionally biased region" description="Polar residues" evidence="1">
    <location>
        <begin position="981"/>
        <end position="990"/>
    </location>
</feature>
<dbReference type="OrthoDB" id="62853at2759"/>
<evidence type="ECO:0000313" key="4">
    <source>
        <dbReference type="Proteomes" id="UP001165190"/>
    </source>
</evidence>
<feature type="compositionally biased region" description="Low complexity" evidence="1">
    <location>
        <begin position="1500"/>
        <end position="1514"/>
    </location>
</feature>
<dbReference type="CDD" id="cd05162">
    <property type="entry name" value="PWWP"/>
    <property type="match status" value="1"/>
</dbReference>
<accession>A0A9W7JCA7</accession>
<dbReference type="Proteomes" id="UP001165190">
    <property type="component" value="Unassembled WGS sequence"/>
</dbReference>
<reference evidence="3" key="1">
    <citation type="submission" date="2023-05" db="EMBL/GenBank/DDBJ databases">
        <title>Genome and transcriptome analyses reveal genes involved in the formation of fine ridges on petal epidermal cells in Hibiscus trionum.</title>
        <authorList>
            <person name="Koshimizu S."/>
            <person name="Masuda S."/>
            <person name="Ishii T."/>
            <person name="Shirasu K."/>
            <person name="Hoshino A."/>
            <person name="Arita M."/>
        </authorList>
    </citation>
    <scope>NUCLEOTIDE SEQUENCE</scope>
    <source>
        <strain evidence="3">Hamamatsu line</strain>
    </source>
</reference>
<feature type="region of interest" description="Disordered" evidence="1">
    <location>
        <begin position="812"/>
        <end position="841"/>
    </location>
</feature>
<feature type="compositionally biased region" description="Basic and acidic residues" evidence="1">
    <location>
        <begin position="157"/>
        <end position="171"/>
    </location>
</feature>
<feature type="compositionally biased region" description="Polar residues" evidence="1">
    <location>
        <begin position="1525"/>
        <end position="1538"/>
    </location>
</feature>
<feature type="region of interest" description="Disordered" evidence="1">
    <location>
        <begin position="1400"/>
        <end position="1423"/>
    </location>
</feature>
<evidence type="ECO:0000259" key="2">
    <source>
        <dbReference type="PROSITE" id="PS50812"/>
    </source>
</evidence>
<keyword evidence="4" id="KW-1185">Reference proteome</keyword>
<feature type="region of interest" description="Disordered" evidence="1">
    <location>
        <begin position="1587"/>
        <end position="1670"/>
    </location>
</feature>
<dbReference type="Pfam" id="PF00855">
    <property type="entry name" value="PWWP"/>
    <property type="match status" value="1"/>
</dbReference>
<feature type="region of interest" description="Disordered" evidence="1">
    <location>
        <begin position="1"/>
        <end position="29"/>
    </location>
</feature>
<evidence type="ECO:0000256" key="1">
    <source>
        <dbReference type="SAM" id="MobiDB-lite"/>
    </source>
</evidence>
<dbReference type="PROSITE" id="PS50812">
    <property type="entry name" value="PWWP"/>
    <property type="match status" value="1"/>
</dbReference>